<evidence type="ECO:0000313" key="2">
    <source>
        <dbReference type="EMBL" id="SVC28887.1"/>
    </source>
</evidence>
<feature type="non-terminal residue" evidence="2">
    <location>
        <position position="81"/>
    </location>
</feature>
<gene>
    <name evidence="2" type="ORF">METZ01_LOCUS281741</name>
</gene>
<name>A0A382L1N7_9ZZZZ</name>
<dbReference type="SUPFAM" id="SSF51197">
    <property type="entry name" value="Clavaminate synthase-like"/>
    <property type="match status" value="1"/>
</dbReference>
<dbReference type="Gene3D" id="2.60.120.620">
    <property type="entry name" value="q2cbj1_9rhob like domain"/>
    <property type="match status" value="1"/>
</dbReference>
<protein>
    <submittedName>
        <fullName evidence="2">Uncharacterized protein</fullName>
    </submittedName>
</protein>
<organism evidence="2">
    <name type="scientific">marine metagenome</name>
    <dbReference type="NCBI Taxonomy" id="408172"/>
    <lineage>
        <taxon>unclassified sequences</taxon>
        <taxon>metagenomes</taxon>
        <taxon>ecological metagenomes</taxon>
    </lineage>
</organism>
<dbReference type="EMBL" id="UINC01083303">
    <property type="protein sequence ID" value="SVC28887.1"/>
    <property type="molecule type" value="Genomic_DNA"/>
</dbReference>
<feature type="region of interest" description="Disordered" evidence="1">
    <location>
        <begin position="1"/>
        <end position="26"/>
    </location>
</feature>
<evidence type="ECO:0000256" key="1">
    <source>
        <dbReference type="SAM" id="MobiDB-lite"/>
    </source>
</evidence>
<sequence>MIEPLLFNKDLGRPLQLGDPLPRTNADGLPIVPLTQEQKYVFDTRGWLLVPGVLSADQIEPMRDFIYQLDRDRESLPEKQR</sequence>
<accession>A0A382L1N7</accession>
<dbReference type="AlphaFoldDB" id="A0A382L1N7"/>
<proteinExistence type="predicted"/>
<reference evidence="2" key="1">
    <citation type="submission" date="2018-05" db="EMBL/GenBank/DDBJ databases">
        <authorList>
            <person name="Lanie J.A."/>
            <person name="Ng W.-L."/>
            <person name="Kazmierczak K.M."/>
            <person name="Andrzejewski T.M."/>
            <person name="Davidsen T.M."/>
            <person name="Wayne K.J."/>
            <person name="Tettelin H."/>
            <person name="Glass J.I."/>
            <person name="Rusch D."/>
            <person name="Podicherti R."/>
            <person name="Tsui H.-C.T."/>
            <person name="Winkler M.E."/>
        </authorList>
    </citation>
    <scope>NUCLEOTIDE SEQUENCE</scope>
</reference>